<name>A0ABU4CFY0_RHOJO</name>
<gene>
    <name evidence="2" type="ORF">R3Q59_18310</name>
</gene>
<evidence type="ECO:0000313" key="3">
    <source>
        <dbReference type="Proteomes" id="UP001185737"/>
    </source>
</evidence>
<dbReference type="Proteomes" id="UP001185737">
    <property type="component" value="Unassembled WGS sequence"/>
</dbReference>
<accession>A0ABU4CFY0</accession>
<keyword evidence="1" id="KW-1133">Transmembrane helix</keyword>
<keyword evidence="1" id="KW-0472">Membrane</keyword>
<reference evidence="2 3" key="1">
    <citation type="submission" date="2023-10" db="EMBL/GenBank/DDBJ databases">
        <title>Development of a sustainable strategy for remediation of hydrocarbon-contaminated territories based on the waste exchange concept.</title>
        <authorList>
            <person name="Krivoruchko A."/>
        </authorList>
    </citation>
    <scope>NUCLEOTIDE SEQUENCE [LARGE SCALE GENOMIC DNA]</scope>
    <source>
        <strain evidence="2 3">IEGM 60</strain>
    </source>
</reference>
<evidence type="ECO:0000313" key="2">
    <source>
        <dbReference type="EMBL" id="MDV6282451.1"/>
    </source>
</evidence>
<proteinExistence type="predicted"/>
<dbReference type="EMBL" id="JAWLKA010000010">
    <property type="protein sequence ID" value="MDV6282451.1"/>
    <property type="molecule type" value="Genomic_DNA"/>
</dbReference>
<feature type="transmembrane region" description="Helical" evidence="1">
    <location>
        <begin position="101"/>
        <end position="120"/>
    </location>
</feature>
<sequence>MRKEKRAITVEVTDFENTSSVPGPTCHDAASHTSSGHGIAATWKTEIGAGGIRKLLLAVATPGPVSTTIYINGRSIINPSPAPHKSVRHRKKMKVRTMSKFALRAAVAVAAIAPLVALGAGTASAATVPDVATPAARVVPDAGPVTDLPDSGFPWGWPGTTGPIGPGREDVGPFHGGFGEFGGFGHFGHFGHFGGHGGF</sequence>
<keyword evidence="1" id="KW-0812">Transmembrane</keyword>
<protein>
    <submittedName>
        <fullName evidence="2">Uncharacterized protein</fullName>
    </submittedName>
</protein>
<evidence type="ECO:0000256" key="1">
    <source>
        <dbReference type="SAM" id="Phobius"/>
    </source>
</evidence>
<keyword evidence="3" id="KW-1185">Reference proteome</keyword>
<dbReference type="RefSeq" id="WP_317569026.1">
    <property type="nucleotide sequence ID" value="NZ_JAWLKA010000010.1"/>
</dbReference>
<comment type="caution">
    <text evidence="2">The sequence shown here is derived from an EMBL/GenBank/DDBJ whole genome shotgun (WGS) entry which is preliminary data.</text>
</comment>
<organism evidence="2 3">
    <name type="scientific">Rhodococcus jostii</name>
    <dbReference type="NCBI Taxonomy" id="132919"/>
    <lineage>
        <taxon>Bacteria</taxon>
        <taxon>Bacillati</taxon>
        <taxon>Actinomycetota</taxon>
        <taxon>Actinomycetes</taxon>
        <taxon>Mycobacteriales</taxon>
        <taxon>Nocardiaceae</taxon>
        <taxon>Rhodococcus</taxon>
    </lineage>
</organism>